<dbReference type="EMBL" id="DS566097">
    <property type="status" value="NOT_ANNOTATED_CDS"/>
    <property type="molecule type" value="Genomic_DNA"/>
</dbReference>
<name>H3H165_PHYRM</name>
<evidence type="ECO:0000313" key="3">
    <source>
        <dbReference type="Proteomes" id="UP000005238"/>
    </source>
</evidence>
<feature type="compositionally biased region" description="Basic and acidic residues" evidence="1">
    <location>
        <begin position="395"/>
        <end position="413"/>
    </location>
</feature>
<dbReference type="InParanoid" id="H3H165"/>
<sequence>MSRTAQCKTTGHAPAARILRRVREDATDMALLVTSTPADCWKFVSESSDCRLYELTGESLPHCISTVDTFGAGGGGHPSEFYMVRAVSTLDADVDELLAFFKTSHTHEYQERLRERKATLQEQQIRSLVGKSKSEATSTPTNQDEEAGDDFYVIFEPSRERLSIDQACNMGHVHEREALLRVNYRVPRTESFVNGYFQLIWRELGDARSEEPHYDERIIKLRDENSQGLNQEAPLQVQQPPDVPDAQSAPAKESSGRRSLDDRSKSSVVKGCFTVDVSHLPADSVCHVLFIACDRHMLHRTIALSTEGLAVQIADIEDPDSDDYDSDSTSEEGEYQKDGVEHKQEVEPGFTFFVGGEEFSHPNSVFAGQSFPDVEAFENFLRELRVRKQRRLQEKREQLDKEAQHAQQDHTEEYQLQQQQEAGQVAEEVSNKSDDAESPGKQQEDEVRPPEKPTDTTEQDHSNQEDDDESEN</sequence>
<feature type="compositionally biased region" description="Low complexity" evidence="1">
    <location>
        <begin position="235"/>
        <end position="251"/>
    </location>
</feature>
<accession>H3H165</accession>
<feature type="region of interest" description="Disordered" evidence="1">
    <location>
        <begin position="235"/>
        <end position="263"/>
    </location>
</feature>
<feature type="region of interest" description="Disordered" evidence="1">
    <location>
        <begin position="317"/>
        <end position="341"/>
    </location>
</feature>
<keyword evidence="3" id="KW-1185">Reference proteome</keyword>
<protein>
    <submittedName>
        <fullName evidence="2">Uncharacterized protein</fullName>
    </submittedName>
</protein>
<feature type="region of interest" description="Disordered" evidence="1">
    <location>
        <begin position="128"/>
        <end position="147"/>
    </location>
</feature>
<reference evidence="3" key="1">
    <citation type="journal article" date="2006" name="Science">
        <title>Phytophthora genome sequences uncover evolutionary origins and mechanisms of pathogenesis.</title>
        <authorList>
            <person name="Tyler B.M."/>
            <person name="Tripathy S."/>
            <person name="Zhang X."/>
            <person name="Dehal P."/>
            <person name="Jiang R.H."/>
            <person name="Aerts A."/>
            <person name="Arredondo F.D."/>
            <person name="Baxter L."/>
            <person name="Bensasson D."/>
            <person name="Beynon J.L."/>
            <person name="Chapman J."/>
            <person name="Damasceno C.M."/>
            <person name="Dorrance A.E."/>
            <person name="Dou D."/>
            <person name="Dickerman A.W."/>
            <person name="Dubchak I.L."/>
            <person name="Garbelotto M."/>
            <person name="Gijzen M."/>
            <person name="Gordon S.G."/>
            <person name="Govers F."/>
            <person name="Grunwald N.J."/>
            <person name="Huang W."/>
            <person name="Ivors K.L."/>
            <person name="Jones R.W."/>
            <person name="Kamoun S."/>
            <person name="Krampis K."/>
            <person name="Lamour K.H."/>
            <person name="Lee M.K."/>
            <person name="McDonald W.H."/>
            <person name="Medina M."/>
            <person name="Meijer H.J."/>
            <person name="Nordberg E.K."/>
            <person name="Maclean D.J."/>
            <person name="Ospina-Giraldo M.D."/>
            <person name="Morris P.F."/>
            <person name="Phuntumart V."/>
            <person name="Putnam N.H."/>
            <person name="Rash S."/>
            <person name="Rose J.K."/>
            <person name="Sakihama Y."/>
            <person name="Salamov A.A."/>
            <person name="Savidor A."/>
            <person name="Scheuring C.F."/>
            <person name="Smith B.M."/>
            <person name="Sobral B.W."/>
            <person name="Terry A."/>
            <person name="Torto-Alalibo T.A."/>
            <person name="Win J."/>
            <person name="Xu Z."/>
            <person name="Zhang H."/>
            <person name="Grigoriev I.V."/>
            <person name="Rokhsar D.S."/>
            <person name="Boore J.L."/>
        </authorList>
    </citation>
    <scope>NUCLEOTIDE SEQUENCE [LARGE SCALE GENOMIC DNA]</scope>
    <source>
        <strain evidence="3">Pr102</strain>
    </source>
</reference>
<proteinExistence type="predicted"/>
<feature type="region of interest" description="Disordered" evidence="1">
    <location>
        <begin position="395"/>
        <end position="472"/>
    </location>
</feature>
<organism evidence="2 3">
    <name type="scientific">Phytophthora ramorum</name>
    <name type="common">Sudden oak death agent</name>
    <dbReference type="NCBI Taxonomy" id="164328"/>
    <lineage>
        <taxon>Eukaryota</taxon>
        <taxon>Sar</taxon>
        <taxon>Stramenopiles</taxon>
        <taxon>Oomycota</taxon>
        <taxon>Peronosporomycetes</taxon>
        <taxon>Peronosporales</taxon>
        <taxon>Peronosporaceae</taxon>
        <taxon>Phytophthora</taxon>
    </lineage>
</organism>
<evidence type="ECO:0000256" key="1">
    <source>
        <dbReference type="SAM" id="MobiDB-lite"/>
    </source>
</evidence>
<dbReference type="Proteomes" id="UP000005238">
    <property type="component" value="Unassembled WGS sequence"/>
</dbReference>
<dbReference type="STRING" id="164328.H3H165"/>
<feature type="compositionally biased region" description="Low complexity" evidence="1">
    <location>
        <begin position="414"/>
        <end position="428"/>
    </location>
</feature>
<dbReference type="VEuPathDB" id="FungiDB:KRP23_1877"/>
<feature type="compositionally biased region" description="Basic and acidic residues" evidence="1">
    <location>
        <begin position="254"/>
        <end position="263"/>
    </location>
</feature>
<dbReference type="EnsemblProtists" id="Phyra83963">
    <property type="protein sequence ID" value="Phyra83963"/>
    <property type="gene ID" value="Phyra83963"/>
</dbReference>
<dbReference type="VEuPathDB" id="FungiDB:KRP22_11449"/>
<feature type="compositionally biased region" description="Acidic residues" evidence="1">
    <location>
        <begin position="317"/>
        <end position="333"/>
    </location>
</feature>
<dbReference type="eggNOG" id="ENOG502SGYW">
    <property type="taxonomic scope" value="Eukaryota"/>
</dbReference>
<dbReference type="HOGENOM" id="CLU_579370_0_0_1"/>
<dbReference type="AlphaFoldDB" id="H3H165"/>
<feature type="compositionally biased region" description="Basic and acidic residues" evidence="1">
    <location>
        <begin position="442"/>
        <end position="464"/>
    </location>
</feature>
<reference evidence="2" key="2">
    <citation type="submission" date="2015-06" db="UniProtKB">
        <authorList>
            <consortium name="EnsemblProtists"/>
        </authorList>
    </citation>
    <scope>IDENTIFICATION</scope>
    <source>
        <strain evidence="2">Pr102</strain>
    </source>
</reference>
<evidence type="ECO:0000313" key="2">
    <source>
        <dbReference type="EnsemblProtists" id="Phyra83963"/>
    </source>
</evidence>